<evidence type="ECO:0000313" key="3">
    <source>
        <dbReference type="Proteomes" id="UP000789739"/>
    </source>
</evidence>
<accession>A0A9N8ZTT1</accession>
<evidence type="ECO:0000313" key="2">
    <source>
        <dbReference type="EMBL" id="CAG8506867.1"/>
    </source>
</evidence>
<gene>
    <name evidence="2" type="ORF">PBRASI_LOCUS2903</name>
</gene>
<feature type="region of interest" description="Disordered" evidence="1">
    <location>
        <begin position="1"/>
        <end position="25"/>
    </location>
</feature>
<keyword evidence="3" id="KW-1185">Reference proteome</keyword>
<reference evidence="2" key="1">
    <citation type="submission" date="2021-06" db="EMBL/GenBank/DDBJ databases">
        <authorList>
            <person name="Kallberg Y."/>
            <person name="Tangrot J."/>
            <person name="Rosling A."/>
        </authorList>
    </citation>
    <scope>NUCLEOTIDE SEQUENCE</scope>
    <source>
        <strain evidence="2">BR232B</strain>
    </source>
</reference>
<protein>
    <submittedName>
        <fullName evidence="2">2072_t:CDS:1</fullName>
    </submittedName>
</protein>
<proteinExistence type="predicted"/>
<comment type="caution">
    <text evidence="2">The sequence shown here is derived from an EMBL/GenBank/DDBJ whole genome shotgun (WGS) entry which is preliminary data.</text>
</comment>
<organism evidence="2 3">
    <name type="scientific">Paraglomus brasilianum</name>
    <dbReference type="NCBI Taxonomy" id="144538"/>
    <lineage>
        <taxon>Eukaryota</taxon>
        <taxon>Fungi</taxon>
        <taxon>Fungi incertae sedis</taxon>
        <taxon>Mucoromycota</taxon>
        <taxon>Glomeromycotina</taxon>
        <taxon>Glomeromycetes</taxon>
        <taxon>Paraglomerales</taxon>
        <taxon>Paraglomeraceae</taxon>
        <taxon>Paraglomus</taxon>
    </lineage>
</organism>
<name>A0A9N8ZTT1_9GLOM</name>
<evidence type="ECO:0000256" key="1">
    <source>
        <dbReference type="SAM" id="MobiDB-lite"/>
    </source>
</evidence>
<dbReference type="AlphaFoldDB" id="A0A9N8ZTT1"/>
<dbReference type="OrthoDB" id="2446334at2759"/>
<sequence>MSEAETSSDYEEGEDESTCKEKTNIQEKDIYMNASEIEIGFLEVVGNAMVVDLKKYHEDAEKLFNGL</sequence>
<dbReference type="Proteomes" id="UP000789739">
    <property type="component" value="Unassembled WGS sequence"/>
</dbReference>
<dbReference type="EMBL" id="CAJVPI010000242">
    <property type="protein sequence ID" value="CAG8506867.1"/>
    <property type="molecule type" value="Genomic_DNA"/>
</dbReference>
<feature type="compositionally biased region" description="Acidic residues" evidence="1">
    <location>
        <begin position="1"/>
        <end position="16"/>
    </location>
</feature>